<dbReference type="PANTHER" id="PTHR11070">
    <property type="entry name" value="UVRD / RECB / PCRA DNA HELICASE FAMILY MEMBER"/>
    <property type="match status" value="1"/>
</dbReference>
<dbReference type="InterPro" id="IPR014016">
    <property type="entry name" value="UvrD-like_ATP-bd"/>
</dbReference>
<comment type="subunit">
    <text evidence="15">Heterotrimer of RecB, RecC and RecD. All subunits contribute to DNA-binding. Interacts with RecA.</text>
</comment>
<feature type="domain" description="UvrD-like helicase C-terminal" evidence="18">
    <location>
        <begin position="480"/>
        <end position="746"/>
    </location>
</feature>
<feature type="active site" description="For nuclease activity" evidence="15">
    <location>
        <position position="1086"/>
    </location>
</feature>
<dbReference type="EC" id="5.6.2.4" evidence="15"/>
<feature type="binding site" evidence="15">
    <location>
        <position position="963"/>
    </location>
    <ligand>
        <name>Mg(2+)</name>
        <dbReference type="ChEBI" id="CHEBI:18420"/>
    </ligand>
</feature>
<dbReference type="PROSITE" id="PS51198">
    <property type="entry name" value="UVRD_HELICASE_ATP_BIND"/>
    <property type="match status" value="1"/>
</dbReference>
<evidence type="ECO:0000256" key="6">
    <source>
        <dbReference type="ARBA" id="ARBA00022806"/>
    </source>
</evidence>
<dbReference type="HAMAP" id="MF_01485">
    <property type="entry name" value="RecB"/>
    <property type="match status" value="1"/>
</dbReference>
<dbReference type="NCBIfam" id="TIGR00609">
    <property type="entry name" value="recB"/>
    <property type="match status" value="1"/>
</dbReference>
<evidence type="ECO:0000256" key="12">
    <source>
        <dbReference type="ARBA" id="ARBA00023235"/>
    </source>
</evidence>
<keyword evidence="8 15" id="KW-0067">ATP-binding</keyword>
<evidence type="ECO:0000256" key="9">
    <source>
        <dbReference type="ARBA" id="ARBA00022842"/>
    </source>
</evidence>
<dbReference type="PROSITE" id="PS51217">
    <property type="entry name" value="UVRD_HELICASE_CTER"/>
    <property type="match status" value="1"/>
</dbReference>
<dbReference type="InterPro" id="IPR011335">
    <property type="entry name" value="Restrct_endonuc-II-like"/>
</dbReference>
<feature type="region of interest" description="DNA-binding and helicase activity, interacts with RecC" evidence="15">
    <location>
        <begin position="1"/>
        <end position="855"/>
    </location>
</feature>
<keyword evidence="6 15" id="KW-0347">Helicase</keyword>
<dbReference type="SUPFAM" id="SSF52980">
    <property type="entry name" value="Restriction endonuclease-like"/>
    <property type="match status" value="1"/>
</dbReference>
<feature type="binding site" evidence="16">
    <location>
        <begin position="19"/>
        <end position="26"/>
    </location>
    <ligand>
        <name>ATP</name>
        <dbReference type="ChEBI" id="CHEBI:30616"/>
    </ligand>
</feature>
<proteinExistence type="inferred from homology"/>
<dbReference type="InterPro" id="IPR004586">
    <property type="entry name" value="RecB"/>
</dbReference>
<evidence type="ECO:0000259" key="17">
    <source>
        <dbReference type="PROSITE" id="PS51198"/>
    </source>
</evidence>
<evidence type="ECO:0000256" key="13">
    <source>
        <dbReference type="ARBA" id="ARBA00034617"/>
    </source>
</evidence>
<feature type="binding site" evidence="15">
    <location>
        <position position="1086"/>
    </location>
    <ligand>
        <name>Mg(2+)</name>
        <dbReference type="ChEBI" id="CHEBI:18420"/>
    </ligand>
</feature>
<dbReference type="CDD" id="cd22352">
    <property type="entry name" value="RecB_C-like"/>
    <property type="match status" value="1"/>
</dbReference>
<evidence type="ECO:0000259" key="18">
    <source>
        <dbReference type="PROSITE" id="PS51217"/>
    </source>
</evidence>
<evidence type="ECO:0000256" key="2">
    <source>
        <dbReference type="ARBA" id="ARBA00022723"/>
    </source>
</evidence>
<evidence type="ECO:0000256" key="8">
    <source>
        <dbReference type="ARBA" id="ARBA00022840"/>
    </source>
</evidence>
<dbReference type="EMBL" id="CP003903">
    <property type="protein sequence ID" value="AGC03549.1"/>
    <property type="molecule type" value="Genomic_DNA"/>
</dbReference>
<evidence type="ECO:0000256" key="3">
    <source>
        <dbReference type="ARBA" id="ARBA00022741"/>
    </source>
</evidence>
<name>A0ABM5NDA5_9ENTR</name>
<keyword evidence="12 15" id="KW-0413">Isomerase</keyword>
<keyword evidence="2 15" id="KW-0479">Metal-binding</keyword>
<dbReference type="EC" id="3.1.11.5" evidence="15"/>
<feature type="domain" description="UvrD-like helicase ATP-binding" evidence="17">
    <location>
        <begin position="1"/>
        <end position="450"/>
    </location>
</feature>
<evidence type="ECO:0000313" key="20">
    <source>
        <dbReference type="Proteomes" id="UP000011067"/>
    </source>
</evidence>
<feature type="binding site" evidence="15">
    <location>
        <position position="1073"/>
    </location>
    <ligand>
        <name>Mg(2+)</name>
        <dbReference type="ChEBI" id="CHEBI:18420"/>
    </ligand>
</feature>
<dbReference type="Pfam" id="PF13361">
    <property type="entry name" value="UvrD_C"/>
    <property type="match status" value="1"/>
</dbReference>
<evidence type="ECO:0000256" key="4">
    <source>
        <dbReference type="ARBA" id="ARBA00022763"/>
    </source>
</evidence>
<evidence type="ECO:0000256" key="16">
    <source>
        <dbReference type="PROSITE-ProRule" id="PRU00560"/>
    </source>
</evidence>
<evidence type="ECO:0000256" key="10">
    <source>
        <dbReference type="ARBA" id="ARBA00023125"/>
    </source>
</evidence>
<dbReference type="InterPro" id="IPR011604">
    <property type="entry name" value="PDDEXK-like_dom_sf"/>
</dbReference>
<keyword evidence="11 15" id="KW-0234">DNA repair</keyword>
<protein>
    <recommendedName>
        <fullName evidence="15">RecBCD enzyme subunit RecB</fullName>
        <ecNumber evidence="15">3.1.11.5</ecNumber>
        <ecNumber evidence="15">5.6.2.4</ecNumber>
    </recommendedName>
    <alternativeName>
        <fullName evidence="15">DNA 3'-5' helicase subunit RecB</fullName>
    </alternativeName>
    <alternativeName>
        <fullName evidence="15">Exonuclease V subunit RecB</fullName>
        <shortName evidence="15">ExoV subunit RecB</shortName>
    </alternativeName>
    <alternativeName>
        <fullName evidence="15">Helicase/nuclease RecBCD subunit RecB</fullName>
    </alternativeName>
</protein>
<dbReference type="Gene3D" id="3.90.320.10">
    <property type="match status" value="1"/>
</dbReference>
<evidence type="ECO:0000256" key="11">
    <source>
        <dbReference type="ARBA" id="ARBA00023204"/>
    </source>
</evidence>
<gene>
    <name evidence="15 19" type="primary">recB</name>
    <name evidence="19" type="ORF">BCHRO640_283</name>
</gene>
<dbReference type="Proteomes" id="UP000011067">
    <property type="component" value="Chromosome"/>
</dbReference>
<comment type="catalytic activity">
    <reaction evidence="13 15">
        <text>Couples ATP hydrolysis with the unwinding of duplex DNA by translocating in the 3'-5' direction.</text>
        <dbReference type="EC" id="5.6.2.4"/>
    </reaction>
</comment>
<dbReference type="SUPFAM" id="SSF52540">
    <property type="entry name" value="P-loop containing nucleoside triphosphate hydrolases"/>
    <property type="match status" value="1"/>
</dbReference>
<evidence type="ECO:0000256" key="14">
    <source>
        <dbReference type="ARBA" id="ARBA00048988"/>
    </source>
</evidence>
<comment type="domain">
    <text evidence="15">The N-terminal DNA-binding domain is a ssDNA-dependent ATPase and has ATP-dependent 3'-5' helicase function. This domain interacts with RecC.</text>
</comment>
<keyword evidence="5 15" id="KW-0378">Hydrolase</keyword>
<keyword evidence="4 15" id="KW-0227">DNA damage</keyword>
<feature type="region of interest" description="Nuclease activity, interacts with RecD and RecA" evidence="15">
    <location>
        <begin position="906"/>
        <end position="1187"/>
    </location>
</feature>
<keyword evidence="20" id="KW-1185">Reference proteome</keyword>
<keyword evidence="3 15" id="KW-0547">Nucleotide-binding</keyword>
<accession>A0ABM5NDA5</accession>
<dbReference type="Gene3D" id="1.10.3170.10">
    <property type="entry name" value="Recbcd, chain B, domain 2"/>
    <property type="match status" value="1"/>
</dbReference>
<keyword evidence="10 15" id="KW-0238">DNA-binding</keyword>
<dbReference type="PANTHER" id="PTHR11070:SF23">
    <property type="entry name" value="RECBCD ENZYME SUBUNIT RECB"/>
    <property type="match status" value="1"/>
</dbReference>
<evidence type="ECO:0000256" key="15">
    <source>
        <dbReference type="HAMAP-Rule" id="MF_01485"/>
    </source>
</evidence>
<dbReference type="Pfam" id="PF00580">
    <property type="entry name" value="UvrD-helicase"/>
    <property type="match status" value="1"/>
</dbReference>
<comment type="cofactor">
    <cofactor evidence="15">
        <name>Mg(2+)</name>
        <dbReference type="ChEBI" id="CHEBI:18420"/>
    </cofactor>
    <text evidence="15">Binds 1 Mg(2+) ion per subunit.</text>
</comment>
<evidence type="ECO:0000256" key="1">
    <source>
        <dbReference type="ARBA" id="ARBA00022722"/>
    </source>
</evidence>
<comment type="domain">
    <text evidence="15">The C-terminal domain has nuclease activity and interacts with RecD. It interacts with RecA, facilitating its loading onto ssDNA.</text>
</comment>
<dbReference type="InterPro" id="IPR027417">
    <property type="entry name" value="P-loop_NTPase"/>
</dbReference>
<evidence type="ECO:0000256" key="7">
    <source>
        <dbReference type="ARBA" id="ARBA00022839"/>
    </source>
</evidence>
<evidence type="ECO:0000256" key="5">
    <source>
        <dbReference type="ARBA" id="ARBA00022801"/>
    </source>
</evidence>
<organism evidence="19 20">
    <name type="scientific">Candidatus Blochmanniella chromaiodes str. 640</name>
    <dbReference type="NCBI Taxonomy" id="1240471"/>
    <lineage>
        <taxon>Bacteria</taxon>
        <taxon>Pseudomonadati</taxon>
        <taxon>Pseudomonadota</taxon>
        <taxon>Gammaproteobacteria</taxon>
        <taxon>Enterobacterales</taxon>
        <taxon>Enterobacteriaceae</taxon>
        <taxon>ant endosymbionts</taxon>
        <taxon>Candidatus Blochmanniella</taxon>
    </lineage>
</organism>
<keyword evidence="7 15" id="KW-0269">Exonuclease</keyword>
<evidence type="ECO:0000313" key="19">
    <source>
        <dbReference type="EMBL" id="AGC03549.1"/>
    </source>
</evidence>
<comment type="miscellaneous">
    <text evidence="15">In the RecBCD complex, RecB has a slow 3'-5' helicase, an exonuclease activity and loads RecA onto ssDNA, RecD has a fast 5'-3' helicase activity, while RecC stimulates the ATPase and processivity of the RecB helicase and contributes to recognition of the Chi site.</text>
</comment>
<dbReference type="Gene3D" id="3.40.50.300">
    <property type="entry name" value="P-loop containing nucleotide triphosphate hydrolases"/>
    <property type="match status" value="2"/>
</dbReference>
<comment type="catalytic activity">
    <reaction evidence="15">
        <text>Exonucleolytic cleavage (in the presence of ATP) in either 5'- to 3'- or 3'- to 5'-direction to yield 5'-phosphooligonucleotides.</text>
        <dbReference type="EC" id="3.1.11.5"/>
    </reaction>
</comment>
<comment type="catalytic activity">
    <reaction evidence="14 15">
        <text>ATP + H2O = ADP + phosphate + H(+)</text>
        <dbReference type="Rhea" id="RHEA:13065"/>
        <dbReference type="ChEBI" id="CHEBI:15377"/>
        <dbReference type="ChEBI" id="CHEBI:15378"/>
        <dbReference type="ChEBI" id="CHEBI:30616"/>
        <dbReference type="ChEBI" id="CHEBI:43474"/>
        <dbReference type="ChEBI" id="CHEBI:456216"/>
        <dbReference type="EC" id="5.6.2.4"/>
    </reaction>
</comment>
<dbReference type="InterPro" id="IPR014017">
    <property type="entry name" value="DNA_helicase_UvrD-like_C"/>
</dbReference>
<dbReference type="Gene3D" id="1.10.486.10">
    <property type="entry name" value="PCRA, domain 4"/>
    <property type="match status" value="1"/>
</dbReference>
<dbReference type="RefSeq" id="WP_015344540.1">
    <property type="nucleotide sequence ID" value="NC_020075.1"/>
</dbReference>
<keyword evidence="1 15" id="KW-0540">Nuclease</keyword>
<comment type="similarity">
    <text evidence="15">Belongs to the helicase family. UvrD subfamily.</text>
</comment>
<dbReference type="InterPro" id="IPR000212">
    <property type="entry name" value="DNA_helicase_UvrD/REP"/>
</dbReference>
<sequence>MRNLNVLELPLYGINLIEASAGTGKTYTLIIIYIRLLLCLGNRSDFSRPLTVKEILVVTFTKSAVRELRHRIRENIHQFRLDCMRGYSRNFLFSKLLLQIHNVELAINQLSEAEKKINQASIFTIHSFCQNILNHNTIELNMLFNTNIVDNETILYQQACTDFWRRNFYSLPLNIARLIQEYWKDPNSLLNDIIPYIYRSRSNLDCYNHNVHEDKKNIITYYEKILDHINHVKKEWHKNKHNIITILNSYDINRRIYNKNNLIRWIDRINQWVKRPIIDHTMPNDLQRFRTTELKIHNNSNKSDYICTLFDLVEKLYSQLSSFKTSIFKIAINEIHNDLNNTQHYRSEITLNDLVDVLAHHLVKDKDNKLAHILRTRYPVTLIDEFQDTDCQQFKIFSTLYNSDSENGLILIGDPKQSIYAFRGADIFSYMKIRRTICNKYNLNINWRSSLNIVNAVNQLFQLVSNPFIFEDIPFIPSVTASRNSMYRFLINNQSQTAMCFWLHPDEIVTIGDYKQSMAQECATILYNLLHEIRNGTAWLENDKYKRKLEISDITVLVRNHEEASLICSALSKVNISTVFLSNHKNIFETMESYELSLLLRAILFPESHTICTALTTVFFGLNAADIESINNNESKQEQIFEKFFEYYSVWKKKGVYLMIQKVIFDHKVPEKLLSTRVGESSLINILHLGELLQDAARKLQDEHALMEWLILKITQPKNKKTSDQNLRLGSDHQLIKISTIHKAKGLEFPLIFLPFIADFNYVKNPFFHDRKSYKTHLNFNTSKSYLTLADEERLSEDLRLLYVAVTRSIYHCSIGIGPIVRRYKKKSNTNNDLHHSALGYLIQKKTSGNAETLKKHLKKLSVYSNGDISFRIISKSQELFSRASSVASNQLLCGKKWKTSPNIIPWSVTSFSALQHTDVGITTYLNLEKQLDISEHIQSQENEIPLTPHTFPKGKVCGSFFHSIFQVLDFRKLVDMKWLYAHMERYNIDPIWGFVVREWIYIVLNTPLNNNLTLAQIIPENKKTELKFYLSINTHLTSEELDHLCKKYDPVSRKSSSLTFLDITGMLKGFIDLIFRWNHRYYLLDYKTNWLGDNNEDYVGSKIRQEMIKHHYALQYQLYTLALHRFLRNRLVSYNYEKDFGGVYYLFIRGMDGTPLSNGIYFFRPLSTFINKLDNLFSKNNLNIIR</sequence>
<comment type="function">
    <text evidence="15">A helicase/nuclease that prepares dsDNA breaks (DSB) for recombinational DNA repair. Binds to DSBs and unwinds DNA via a highly rapid and processive ATP-dependent bidirectional helicase activity. Unwinds dsDNA until it encounters a Chi (crossover hotspot instigator) sequence from the 3' direction. Cuts ssDNA a few nucleotides 3' to the Chi site. The properties and activities of the enzyme are changed at Chi. The Chi-altered holoenzyme produces a long 3'-ssDNA overhang and facilitates RecA-binding to the ssDNA for homologous DNA recombination and repair. Holoenzyme degrades any linearized DNA that is unable to undergo homologous recombination. In the holoenzyme this subunit contributes ATPase, 3'-5' helicase, exonuclease activity and loads RecA onto ssDNA.</text>
</comment>
<keyword evidence="9 15" id="KW-0460">Magnesium</keyword>
<reference evidence="19 20" key="1">
    <citation type="journal article" date="2013" name="Genome Biol. Evol.">
        <title>Sequence context of indel mutations and their effect on protein evolution in a bacterial endosymbiont.</title>
        <authorList>
            <person name="Williams L.E."/>
            <person name="Wernegreen J.J."/>
        </authorList>
    </citation>
    <scope>NUCLEOTIDE SEQUENCE [LARGE SCALE GENOMIC DNA]</scope>
    <source>
        <strain evidence="19 20">640</strain>
    </source>
</reference>